<dbReference type="Proteomes" id="UP000494165">
    <property type="component" value="Unassembled WGS sequence"/>
</dbReference>
<keyword evidence="2" id="KW-1185">Reference proteome</keyword>
<dbReference type="AlphaFoldDB" id="A0A8S1DK08"/>
<accession>A0A8S1DK08</accession>
<organism evidence="1 2">
    <name type="scientific">Cloeon dipterum</name>
    <dbReference type="NCBI Taxonomy" id="197152"/>
    <lineage>
        <taxon>Eukaryota</taxon>
        <taxon>Metazoa</taxon>
        <taxon>Ecdysozoa</taxon>
        <taxon>Arthropoda</taxon>
        <taxon>Hexapoda</taxon>
        <taxon>Insecta</taxon>
        <taxon>Pterygota</taxon>
        <taxon>Palaeoptera</taxon>
        <taxon>Ephemeroptera</taxon>
        <taxon>Pisciforma</taxon>
        <taxon>Baetidae</taxon>
        <taxon>Cloeon</taxon>
    </lineage>
</organism>
<name>A0A8S1DK08_9INSE</name>
<evidence type="ECO:0000313" key="1">
    <source>
        <dbReference type="EMBL" id="CAB3384033.1"/>
    </source>
</evidence>
<dbReference type="EMBL" id="CADEPI010000334">
    <property type="protein sequence ID" value="CAB3384033.1"/>
    <property type="molecule type" value="Genomic_DNA"/>
</dbReference>
<sequence>MESRSRHCGDGKYEGSLNQLSQLYSSVVGRCCARPQFEQKCIYCSRTIKDFDYPALLPHEAKIVPTLCPYHFTVDEPNRIYFREAQDPHQICQFCTASFRVYFHLCRFTRRSPFRIYTVEDICMSSMRKAGRSYKLERVYPMSPHEFVAIEPDAQK</sequence>
<comment type="caution">
    <text evidence="1">The sequence shown here is derived from an EMBL/GenBank/DDBJ whole genome shotgun (WGS) entry which is preliminary data.</text>
</comment>
<protein>
    <submittedName>
        <fullName evidence="1">Uncharacterized protein</fullName>
    </submittedName>
</protein>
<proteinExistence type="predicted"/>
<gene>
    <name evidence="1" type="ORF">CLODIP_2_CD10312</name>
</gene>
<evidence type="ECO:0000313" key="2">
    <source>
        <dbReference type="Proteomes" id="UP000494165"/>
    </source>
</evidence>
<reference evidence="1 2" key="1">
    <citation type="submission" date="2020-04" db="EMBL/GenBank/DDBJ databases">
        <authorList>
            <person name="Alioto T."/>
            <person name="Alioto T."/>
            <person name="Gomez Garrido J."/>
        </authorList>
    </citation>
    <scope>NUCLEOTIDE SEQUENCE [LARGE SCALE GENOMIC DNA]</scope>
</reference>